<feature type="transmembrane region" description="Helical" evidence="1">
    <location>
        <begin position="20"/>
        <end position="40"/>
    </location>
</feature>
<protein>
    <submittedName>
        <fullName evidence="2">Uncharacterized protein</fullName>
    </submittedName>
</protein>
<reference evidence="2" key="1">
    <citation type="journal article" date="2017" name="Nature">
        <title>The sunflower genome provides insights into oil metabolism, flowering and Asterid evolution.</title>
        <authorList>
            <person name="Badouin H."/>
            <person name="Gouzy J."/>
            <person name="Grassa C.J."/>
            <person name="Murat F."/>
            <person name="Staton S.E."/>
            <person name="Cottret L."/>
            <person name="Lelandais-Briere C."/>
            <person name="Owens G.L."/>
            <person name="Carrere S."/>
            <person name="Mayjonade B."/>
            <person name="Legrand L."/>
            <person name="Gill N."/>
            <person name="Kane N.C."/>
            <person name="Bowers J.E."/>
            <person name="Hubner S."/>
            <person name="Bellec A."/>
            <person name="Berard A."/>
            <person name="Berges H."/>
            <person name="Blanchet N."/>
            <person name="Boniface M.C."/>
            <person name="Brunel D."/>
            <person name="Catrice O."/>
            <person name="Chaidir N."/>
            <person name="Claudel C."/>
            <person name="Donnadieu C."/>
            <person name="Faraut T."/>
            <person name="Fievet G."/>
            <person name="Helmstetter N."/>
            <person name="King M."/>
            <person name="Knapp S.J."/>
            <person name="Lai Z."/>
            <person name="Le Paslier M.C."/>
            <person name="Lippi Y."/>
            <person name="Lorenzon L."/>
            <person name="Mandel J.R."/>
            <person name="Marage G."/>
            <person name="Marchand G."/>
            <person name="Marquand E."/>
            <person name="Bret-Mestries E."/>
            <person name="Morien E."/>
            <person name="Nambeesan S."/>
            <person name="Nguyen T."/>
            <person name="Pegot-Espagnet P."/>
            <person name="Pouilly N."/>
            <person name="Raftis F."/>
            <person name="Sallet E."/>
            <person name="Schiex T."/>
            <person name="Thomas J."/>
            <person name="Vandecasteele C."/>
            <person name="Vares D."/>
            <person name="Vear F."/>
            <person name="Vautrin S."/>
            <person name="Crespi M."/>
            <person name="Mangin B."/>
            <person name="Burke J.M."/>
            <person name="Salse J."/>
            <person name="Munos S."/>
            <person name="Vincourt P."/>
            <person name="Rieseberg L.H."/>
            <person name="Langlade N.B."/>
        </authorList>
    </citation>
    <scope>NUCLEOTIDE SEQUENCE</scope>
    <source>
        <tissue evidence="2">Leaves</tissue>
    </source>
</reference>
<keyword evidence="1" id="KW-0812">Transmembrane</keyword>
<keyword evidence="3" id="KW-1185">Reference proteome</keyword>
<organism evidence="2 3">
    <name type="scientific">Helianthus annuus</name>
    <name type="common">Common sunflower</name>
    <dbReference type="NCBI Taxonomy" id="4232"/>
    <lineage>
        <taxon>Eukaryota</taxon>
        <taxon>Viridiplantae</taxon>
        <taxon>Streptophyta</taxon>
        <taxon>Embryophyta</taxon>
        <taxon>Tracheophyta</taxon>
        <taxon>Spermatophyta</taxon>
        <taxon>Magnoliopsida</taxon>
        <taxon>eudicotyledons</taxon>
        <taxon>Gunneridae</taxon>
        <taxon>Pentapetalae</taxon>
        <taxon>asterids</taxon>
        <taxon>campanulids</taxon>
        <taxon>Asterales</taxon>
        <taxon>Asteraceae</taxon>
        <taxon>Asteroideae</taxon>
        <taxon>Heliantheae alliance</taxon>
        <taxon>Heliantheae</taxon>
        <taxon>Helianthus</taxon>
    </lineage>
</organism>
<dbReference type="Proteomes" id="UP000215914">
    <property type="component" value="Unassembled WGS sequence"/>
</dbReference>
<evidence type="ECO:0000313" key="3">
    <source>
        <dbReference type="Proteomes" id="UP000215914"/>
    </source>
</evidence>
<keyword evidence="1" id="KW-0472">Membrane</keyword>
<proteinExistence type="predicted"/>
<sequence length="62" mass="7363">MTWSFDHIDFILCSNCVNCQVFIVIHLPLTELTFWWFFLASKKAGYPKRMYTEIVNCVKLVT</sequence>
<name>A0A9K3EMV0_HELAN</name>
<gene>
    <name evidence="2" type="ORF">HanXRQr2_Chr12g0527901</name>
</gene>
<evidence type="ECO:0000313" key="2">
    <source>
        <dbReference type="EMBL" id="KAF5776761.1"/>
    </source>
</evidence>
<keyword evidence="1" id="KW-1133">Transmembrane helix</keyword>
<dbReference type="AlphaFoldDB" id="A0A9K3EMV0"/>
<dbReference type="EMBL" id="MNCJ02000327">
    <property type="protein sequence ID" value="KAF5776761.1"/>
    <property type="molecule type" value="Genomic_DNA"/>
</dbReference>
<comment type="caution">
    <text evidence="2">The sequence shown here is derived from an EMBL/GenBank/DDBJ whole genome shotgun (WGS) entry which is preliminary data.</text>
</comment>
<dbReference type="Gramene" id="mRNA:HanXRQr2_Chr12g0527901">
    <property type="protein sequence ID" value="CDS:HanXRQr2_Chr12g0527901.1"/>
    <property type="gene ID" value="HanXRQr2_Chr12g0527901"/>
</dbReference>
<evidence type="ECO:0000256" key="1">
    <source>
        <dbReference type="SAM" id="Phobius"/>
    </source>
</evidence>
<accession>A0A9K3EMV0</accession>
<reference evidence="2" key="2">
    <citation type="submission" date="2020-06" db="EMBL/GenBank/DDBJ databases">
        <title>Helianthus annuus Genome sequencing and assembly Release 2.</title>
        <authorList>
            <person name="Gouzy J."/>
            <person name="Langlade N."/>
            <person name="Munos S."/>
        </authorList>
    </citation>
    <scope>NUCLEOTIDE SEQUENCE</scope>
    <source>
        <tissue evidence="2">Leaves</tissue>
    </source>
</reference>